<dbReference type="EMBL" id="MN739264">
    <property type="protein sequence ID" value="QHS96159.1"/>
    <property type="molecule type" value="Genomic_DNA"/>
</dbReference>
<proteinExistence type="predicted"/>
<evidence type="ECO:0000256" key="1">
    <source>
        <dbReference type="SAM" id="Phobius"/>
    </source>
</evidence>
<dbReference type="AlphaFoldDB" id="A0A6C0BX86"/>
<evidence type="ECO:0000313" key="2">
    <source>
        <dbReference type="EMBL" id="QHS96159.1"/>
    </source>
</evidence>
<keyword evidence="1" id="KW-0472">Membrane</keyword>
<keyword evidence="1" id="KW-0812">Transmembrane</keyword>
<protein>
    <submittedName>
        <fullName evidence="2">Uncharacterized protein</fullName>
    </submittedName>
</protein>
<sequence>MEISIPGLKLNLVTLLIIVVLFWIIAGHLLFSTCTVSASDFHSIFKSTASRVVEAFTNRKKEGFTAMKDSQFAKANEVPVDTSAWFTPNLSYTKNTDLKKDKPIQDILNRPAQPIPLPEGELDFFATTEFKPECCPNAYSNSTGCACMTVPQYNYLVTRSGNNVPYSEY</sequence>
<feature type="transmembrane region" description="Helical" evidence="1">
    <location>
        <begin position="12"/>
        <end position="31"/>
    </location>
</feature>
<keyword evidence="1" id="KW-1133">Transmembrane helix</keyword>
<accession>A0A6C0BX86</accession>
<organism evidence="2">
    <name type="scientific">viral metagenome</name>
    <dbReference type="NCBI Taxonomy" id="1070528"/>
    <lineage>
        <taxon>unclassified sequences</taxon>
        <taxon>metagenomes</taxon>
        <taxon>organismal metagenomes</taxon>
    </lineage>
</organism>
<name>A0A6C0BX86_9ZZZZ</name>
<reference evidence="2" key="1">
    <citation type="journal article" date="2020" name="Nature">
        <title>Giant virus diversity and host interactions through global metagenomics.</title>
        <authorList>
            <person name="Schulz F."/>
            <person name="Roux S."/>
            <person name="Paez-Espino D."/>
            <person name="Jungbluth S."/>
            <person name="Walsh D.A."/>
            <person name="Denef V.J."/>
            <person name="McMahon K.D."/>
            <person name="Konstantinidis K.T."/>
            <person name="Eloe-Fadrosh E.A."/>
            <person name="Kyrpides N.C."/>
            <person name="Woyke T."/>
        </authorList>
    </citation>
    <scope>NUCLEOTIDE SEQUENCE</scope>
    <source>
        <strain evidence="2">GVMAG-M-3300019093-7</strain>
    </source>
</reference>